<name>A0A4P7AJC4_9MOLU</name>
<dbReference type="InterPro" id="IPR036465">
    <property type="entry name" value="vWFA_dom_sf"/>
</dbReference>
<gene>
    <name evidence="2" type="ORF">SGLAD_v1c04310</name>
</gene>
<keyword evidence="2" id="KW-0675">Receptor</keyword>
<accession>A0A4P7AJC4</accession>
<sequence length="561" mass="66330">MDFEKFEPVNEIKKELEKLRQKDLHNSDFLLFKKEHEYAAEQLDDKINNFYSASKLSTIKQIKLPEPIRKEIIYYNYVSEKFDEVDFAQKLNLIRQKLLEFDSPFETYIDTMQWKIENGWVELKGRDWLTEFFRTWTFMLTKRILDYRMKTVEDLRYNYLVEIYSIIKNYGKYAKIYKTMYDVFGKIAEVDDELKNQNIESISRFAEFLYKDPSILRIAELLGRLNGEDDLMEVNITEQVVTYPTKVKLPYNPEELVGVTMSKDIERLLPMELANLFDPELEIVFYKKFVESQLQAFLFESNETIIEHEVEEVEYEAPIPLEQGKFIVCIDTSSSMEGSGEYIAKALAIAVAKVALKEHRDLVFVNFANQHVDEFEIDARHLNIQKMLDFLAKSFYGRTNAKPAFQRVVQKMTSEEFKRADLLMISDFMMDAIPNDTRVQIANLKDNYNRFHSLVVGTMPNVDTQDIFDNVMYYDPNDPYATTQIVKSLNETLRDLRELKDEEAAYRDEQLAELNSVRDRKRFREKHLDSPKAKKLEKKKQKAKELLEKRSSMLNQEKSES</sequence>
<evidence type="ECO:0000313" key="2">
    <source>
        <dbReference type="EMBL" id="QBQ07630.1"/>
    </source>
</evidence>
<proteinExistence type="predicted"/>
<dbReference type="RefSeq" id="WP_134297424.1">
    <property type="nucleotide sequence ID" value="NZ_CP038013.1"/>
</dbReference>
<dbReference type="AlphaFoldDB" id="A0A4P7AJC4"/>
<dbReference type="EMBL" id="CP038013">
    <property type="protein sequence ID" value="QBQ07630.1"/>
    <property type="molecule type" value="Genomic_DNA"/>
</dbReference>
<dbReference type="Gene3D" id="3.40.50.410">
    <property type="entry name" value="von Willebrand factor, type A domain"/>
    <property type="match status" value="1"/>
</dbReference>
<dbReference type="PANTHER" id="PTHR36846">
    <property type="entry name" value="PROTEIN VIAA"/>
    <property type="match status" value="1"/>
</dbReference>
<dbReference type="KEGG" id="sgq:SGLAD_v1c04310"/>
<keyword evidence="3" id="KW-1185">Reference proteome</keyword>
<organism evidence="2 3">
    <name type="scientific">Spiroplasma gladiatoris</name>
    <dbReference type="NCBI Taxonomy" id="2143"/>
    <lineage>
        <taxon>Bacteria</taxon>
        <taxon>Bacillati</taxon>
        <taxon>Mycoplasmatota</taxon>
        <taxon>Mollicutes</taxon>
        <taxon>Entomoplasmatales</taxon>
        <taxon>Spiroplasmataceae</taxon>
        <taxon>Spiroplasma</taxon>
    </lineage>
</organism>
<dbReference type="GO" id="GO:0005829">
    <property type="term" value="C:cytosol"/>
    <property type="evidence" value="ECO:0007669"/>
    <property type="project" value="TreeGrafter"/>
</dbReference>
<dbReference type="PANTHER" id="PTHR36846:SF1">
    <property type="entry name" value="PROTEIN VIAA"/>
    <property type="match status" value="1"/>
</dbReference>
<dbReference type="SUPFAM" id="SSF53300">
    <property type="entry name" value="vWA-like"/>
    <property type="match status" value="1"/>
</dbReference>
<dbReference type="Proteomes" id="UP000294309">
    <property type="component" value="Chromosome"/>
</dbReference>
<feature type="compositionally biased region" description="Basic and acidic residues" evidence="1">
    <location>
        <begin position="543"/>
        <end position="561"/>
    </location>
</feature>
<evidence type="ECO:0000313" key="3">
    <source>
        <dbReference type="Proteomes" id="UP000294309"/>
    </source>
</evidence>
<feature type="region of interest" description="Disordered" evidence="1">
    <location>
        <begin position="522"/>
        <end position="561"/>
    </location>
</feature>
<dbReference type="OrthoDB" id="387240at2"/>
<evidence type="ECO:0000256" key="1">
    <source>
        <dbReference type="SAM" id="MobiDB-lite"/>
    </source>
</evidence>
<protein>
    <submittedName>
        <fullName evidence="2">Two-component regulator system yiem receptor component protein</fullName>
    </submittedName>
</protein>
<reference evidence="2 3" key="1">
    <citation type="submission" date="2019-03" db="EMBL/GenBank/DDBJ databases">
        <title>Complete genome sequence of Spiroplasma gladiatoris TG-1 (DSM 22552).</title>
        <authorList>
            <person name="Lin Y.-C."/>
            <person name="Chou L."/>
            <person name="Kuo C.-H."/>
        </authorList>
    </citation>
    <scope>NUCLEOTIDE SEQUENCE [LARGE SCALE GENOMIC DNA]</scope>
    <source>
        <strain evidence="2 3">TG-1</strain>
    </source>
</reference>